<dbReference type="GeneID" id="36575487"/>
<protein>
    <submittedName>
        <fullName evidence="2">Uncharacterized protein</fullName>
    </submittedName>
</protein>
<evidence type="ECO:0000313" key="3">
    <source>
        <dbReference type="Proteomes" id="UP000241818"/>
    </source>
</evidence>
<feature type="compositionally biased region" description="Basic residues" evidence="1">
    <location>
        <begin position="282"/>
        <end position="293"/>
    </location>
</feature>
<reference evidence="2 3" key="1">
    <citation type="journal article" date="2018" name="New Phytol.">
        <title>Comparative genomics and transcriptomics depict ericoid mycorrhizal fungi as versatile saprotrophs and plant mutualists.</title>
        <authorList>
            <person name="Martino E."/>
            <person name="Morin E."/>
            <person name="Grelet G.A."/>
            <person name="Kuo A."/>
            <person name="Kohler A."/>
            <person name="Daghino S."/>
            <person name="Barry K.W."/>
            <person name="Cichocki N."/>
            <person name="Clum A."/>
            <person name="Dockter R.B."/>
            <person name="Hainaut M."/>
            <person name="Kuo R.C."/>
            <person name="LaButti K."/>
            <person name="Lindahl B.D."/>
            <person name="Lindquist E.A."/>
            <person name="Lipzen A."/>
            <person name="Khouja H.R."/>
            <person name="Magnuson J."/>
            <person name="Murat C."/>
            <person name="Ohm R.A."/>
            <person name="Singer S.W."/>
            <person name="Spatafora J.W."/>
            <person name="Wang M."/>
            <person name="Veneault-Fourrey C."/>
            <person name="Henrissat B."/>
            <person name="Grigoriev I.V."/>
            <person name="Martin F.M."/>
            <person name="Perotto S."/>
        </authorList>
    </citation>
    <scope>NUCLEOTIDE SEQUENCE [LARGE SCALE GENOMIC DNA]</scope>
    <source>
        <strain evidence="2 3">ATCC 22711</strain>
    </source>
</reference>
<feature type="region of interest" description="Disordered" evidence="1">
    <location>
        <begin position="241"/>
        <end position="308"/>
    </location>
</feature>
<dbReference type="EMBL" id="KZ679008">
    <property type="protein sequence ID" value="PSS23349.1"/>
    <property type="molecule type" value="Genomic_DNA"/>
</dbReference>
<proteinExistence type="predicted"/>
<evidence type="ECO:0000256" key="1">
    <source>
        <dbReference type="SAM" id="MobiDB-lite"/>
    </source>
</evidence>
<sequence>MSSSGHLDPSPPPQYANGLMNDSATYGAERRMNPPYADVVNGTAPRYIPHGFPVQNNFLYGNRPHGVDVQGYPTYAGVIPQQYSLPQNGSQFLYATNADPLDQIVHFMASNKACRYFMLGICTEQYCGCTHDATFRDTLMGTLFGDAWEELHRYVQQKTPTRNLSKDHADISVKKDQEANPVSAPVIGEECEVRASLPKLPSTLNPAAGIYMPSSMSVTHDQTESSVLMEEEKLEIQACADSENIPAQDSVIEPTSPARQHGRHRQKLHAVRDRVSVWGKAAWRKTAKTRRKTNSQSDSKAALEQEGP</sequence>
<dbReference type="InParanoid" id="A0A2T3B8Z4"/>
<feature type="compositionally biased region" description="Basic residues" evidence="1">
    <location>
        <begin position="260"/>
        <end position="269"/>
    </location>
</feature>
<accession>A0A2T3B8Z4</accession>
<organism evidence="2 3">
    <name type="scientific">Amorphotheca resinae ATCC 22711</name>
    <dbReference type="NCBI Taxonomy" id="857342"/>
    <lineage>
        <taxon>Eukaryota</taxon>
        <taxon>Fungi</taxon>
        <taxon>Dikarya</taxon>
        <taxon>Ascomycota</taxon>
        <taxon>Pezizomycotina</taxon>
        <taxon>Leotiomycetes</taxon>
        <taxon>Helotiales</taxon>
        <taxon>Amorphothecaceae</taxon>
        <taxon>Amorphotheca</taxon>
    </lineage>
</organism>
<dbReference type="RefSeq" id="XP_024723395.1">
    <property type="nucleotide sequence ID" value="XM_024867406.1"/>
</dbReference>
<keyword evidence="3" id="KW-1185">Reference proteome</keyword>
<evidence type="ECO:0000313" key="2">
    <source>
        <dbReference type="EMBL" id="PSS23349.1"/>
    </source>
</evidence>
<feature type="region of interest" description="Disordered" evidence="1">
    <location>
        <begin position="1"/>
        <end position="21"/>
    </location>
</feature>
<dbReference type="AlphaFoldDB" id="A0A2T3B8Z4"/>
<dbReference type="Proteomes" id="UP000241818">
    <property type="component" value="Unassembled WGS sequence"/>
</dbReference>
<gene>
    <name evidence="2" type="ORF">M430DRAFT_40532</name>
</gene>
<name>A0A2T3B8Z4_AMORE</name>